<organism evidence="1 2">
    <name type="scientific">Auricularia subglabra (strain TFB-10046 / SS5)</name>
    <name type="common">White-rot fungus</name>
    <name type="synonym">Auricularia delicata (strain TFB10046)</name>
    <dbReference type="NCBI Taxonomy" id="717982"/>
    <lineage>
        <taxon>Eukaryota</taxon>
        <taxon>Fungi</taxon>
        <taxon>Dikarya</taxon>
        <taxon>Basidiomycota</taxon>
        <taxon>Agaricomycotina</taxon>
        <taxon>Agaricomycetes</taxon>
        <taxon>Auriculariales</taxon>
        <taxon>Auriculariaceae</taxon>
        <taxon>Auricularia</taxon>
    </lineage>
</organism>
<dbReference type="InParanoid" id="J0LA56"/>
<dbReference type="OrthoDB" id="5307922at2759"/>
<dbReference type="EMBL" id="JH688323">
    <property type="protein sequence ID" value="EJD33286.1"/>
    <property type="molecule type" value="Genomic_DNA"/>
</dbReference>
<dbReference type="Proteomes" id="UP000006514">
    <property type="component" value="Unassembled WGS sequence"/>
</dbReference>
<dbReference type="KEGG" id="adl:AURDEDRAFT_177643"/>
<evidence type="ECO:0000313" key="2">
    <source>
        <dbReference type="Proteomes" id="UP000006514"/>
    </source>
</evidence>
<dbReference type="InterPro" id="IPR011042">
    <property type="entry name" value="6-blade_b-propeller_TolB-like"/>
</dbReference>
<reference evidence="2" key="1">
    <citation type="journal article" date="2012" name="Science">
        <title>The Paleozoic origin of enzymatic lignin decomposition reconstructed from 31 fungal genomes.</title>
        <authorList>
            <person name="Floudas D."/>
            <person name="Binder M."/>
            <person name="Riley R."/>
            <person name="Barry K."/>
            <person name="Blanchette R.A."/>
            <person name="Henrissat B."/>
            <person name="Martinez A.T."/>
            <person name="Otillar R."/>
            <person name="Spatafora J.W."/>
            <person name="Yadav J.S."/>
            <person name="Aerts A."/>
            <person name="Benoit I."/>
            <person name="Boyd A."/>
            <person name="Carlson A."/>
            <person name="Copeland A."/>
            <person name="Coutinho P.M."/>
            <person name="de Vries R.P."/>
            <person name="Ferreira P."/>
            <person name="Findley K."/>
            <person name="Foster B."/>
            <person name="Gaskell J."/>
            <person name="Glotzer D."/>
            <person name="Gorecki P."/>
            <person name="Heitman J."/>
            <person name="Hesse C."/>
            <person name="Hori C."/>
            <person name="Igarashi K."/>
            <person name="Jurgens J.A."/>
            <person name="Kallen N."/>
            <person name="Kersten P."/>
            <person name="Kohler A."/>
            <person name="Kuees U."/>
            <person name="Kumar T.K.A."/>
            <person name="Kuo A."/>
            <person name="LaButti K."/>
            <person name="Larrondo L.F."/>
            <person name="Lindquist E."/>
            <person name="Ling A."/>
            <person name="Lombard V."/>
            <person name="Lucas S."/>
            <person name="Lundell T."/>
            <person name="Martin R."/>
            <person name="McLaughlin D.J."/>
            <person name="Morgenstern I."/>
            <person name="Morin E."/>
            <person name="Murat C."/>
            <person name="Nagy L.G."/>
            <person name="Nolan M."/>
            <person name="Ohm R.A."/>
            <person name="Patyshakuliyeva A."/>
            <person name="Rokas A."/>
            <person name="Ruiz-Duenas F.J."/>
            <person name="Sabat G."/>
            <person name="Salamov A."/>
            <person name="Samejima M."/>
            <person name="Schmutz J."/>
            <person name="Slot J.C."/>
            <person name="St John F."/>
            <person name="Stenlid J."/>
            <person name="Sun H."/>
            <person name="Sun S."/>
            <person name="Syed K."/>
            <person name="Tsang A."/>
            <person name="Wiebenga A."/>
            <person name="Young D."/>
            <person name="Pisabarro A."/>
            <person name="Eastwood D.C."/>
            <person name="Martin F."/>
            <person name="Cullen D."/>
            <person name="Grigoriev I.V."/>
            <person name="Hibbett D.S."/>
        </authorList>
    </citation>
    <scope>NUCLEOTIDE SEQUENCE [LARGE SCALE GENOMIC DNA]</scope>
    <source>
        <strain evidence="2">TFB10046</strain>
    </source>
</reference>
<gene>
    <name evidence="1" type="ORF">AURDEDRAFT_177643</name>
</gene>
<keyword evidence="2" id="KW-1185">Reference proteome</keyword>
<proteinExistence type="predicted"/>
<name>J0LA56_AURST</name>
<dbReference type="Gene3D" id="2.120.10.30">
    <property type="entry name" value="TolB, C-terminal domain"/>
    <property type="match status" value="1"/>
</dbReference>
<evidence type="ECO:0000313" key="1">
    <source>
        <dbReference type="EMBL" id="EJD33286.1"/>
    </source>
</evidence>
<protein>
    <submittedName>
        <fullName evidence="1">Uncharacterized protein</fullName>
    </submittedName>
</protein>
<accession>J0LA56</accession>
<sequence>MATNDGERREDRYQVLTYEHVVDNLQTPRFNSGRRGPHTWLTPARAAGQRPFMCPFAFSTMWTRQPPTPFQLYDRPLLQLGGRSREITALGNAKCKRDKSLQACEKIVLHEPTGLIYLATLWLLTAGNLNKTGARHGYIAVYNPATESGTRLPLVRFNPSDDLKDGTGLSVLGLDVVISAANEHEIFVYVVNHRPPLGDAWVWGPDTAVEIFKGEAGGRSLSMSLLCATRSLALRDYGQLRASRLPTHALRLC</sequence>
<dbReference type="AlphaFoldDB" id="J0LA56"/>